<dbReference type="Pfam" id="PF01636">
    <property type="entry name" value="APH"/>
    <property type="match status" value="1"/>
</dbReference>
<dbReference type="InterPro" id="IPR002575">
    <property type="entry name" value="Aminoglycoside_PTrfase"/>
</dbReference>
<reference evidence="2" key="1">
    <citation type="submission" date="2022-06" db="EMBL/GenBank/DDBJ databases">
        <title>Diverse halophilic archaea isolated from saline environments.</title>
        <authorList>
            <person name="Cui H.-L."/>
        </authorList>
    </citation>
    <scope>NUCLEOTIDE SEQUENCE</scope>
    <source>
        <strain evidence="2">WLHS1</strain>
    </source>
</reference>
<dbReference type="PANTHER" id="PTHR21310">
    <property type="entry name" value="AMINOGLYCOSIDE PHOSPHOTRANSFERASE-RELATED-RELATED"/>
    <property type="match status" value="1"/>
</dbReference>
<evidence type="ECO:0000313" key="2">
    <source>
        <dbReference type="EMBL" id="UTF55157.1"/>
    </source>
</evidence>
<protein>
    <submittedName>
        <fullName evidence="2">Phosphotransferase family protein</fullName>
    </submittedName>
</protein>
<dbReference type="Gene3D" id="3.90.1200.10">
    <property type="match status" value="1"/>
</dbReference>
<dbReference type="InterPro" id="IPR051678">
    <property type="entry name" value="AGP_Transferase"/>
</dbReference>
<proteinExistence type="predicted"/>
<organism evidence="2 3">
    <name type="scientific">Natronosalvus rutilus</name>
    <dbReference type="NCBI Taxonomy" id="2953753"/>
    <lineage>
        <taxon>Archaea</taxon>
        <taxon>Methanobacteriati</taxon>
        <taxon>Methanobacteriota</taxon>
        <taxon>Stenosarchaea group</taxon>
        <taxon>Halobacteria</taxon>
        <taxon>Halobacteriales</taxon>
        <taxon>Natrialbaceae</taxon>
        <taxon>Natronosalvus</taxon>
    </lineage>
</organism>
<dbReference type="GeneID" id="73289956"/>
<dbReference type="Gene3D" id="3.30.200.20">
    <property type="entry name" value="Phosphorylase Kinase, domain 1"/>
    <property type="match status" value="1"/>
</dbReference>
<dbReference type="InterPro" id="IPR011009">
    <property type="entry name" value="Kinase-like_dom_sf"/>
</dbReference>
<dbReference type="Proteomes" id="UP001056855">
    <property type="component" value="Chromosome"/>
</dbReference>
<feature type="domain" description="Aminoglycoside phosphotransferase" evidence="1">
    <location>
        <begin position="56"/>
        <end position="280"/>
    </location>
</feature>
<dbReference type="RefSeq" id="WP_254159925.1">
    <property type="nucleotide sequence ID" value="NZ_CP100355.1"/>
</dbReference>
<keyword evidence="3" id="KW-1185">Reference proteome</keyword>
<accession>A0A9E7NBB7</accession>
<dbReference type="SUPFAM" id="SSF56112">
    <property type="entry name" value="Protein kinase-like (PK-like)"/>
    <property type="match status" value="1"/>
</dbReference>
<sequence>MNDSDVNVDGDEDDVDTGGDVDIDVDRLKSVLAAELGTSMTGLKVVDDGLNLILEVSTDDASGPYVLRKPNKLRDASYMNDLRREYAVMERLRETAIPAPAPILYGDDESIFGDPFYLMTALEGEPIPLGEDLPERFRTPQSRERVAARLVETLADVHVVDPEPFADVCHCLTPRARVDRAVERLEETVQVTGHEVPTLRSVAGWLQEHAPTETRTTLVHGDFRPGNVLFAGTDRPEITGVLDWETAALGDPLIDLGYLLLRWRDANDWRPSLEALEARHGYEHEGALQQLREQNERGLSPFTAKPGSPSRWDLVARYEAATGFTLEHERFYRALAAFSLAVVWEDLHRDRLEVGDASDWEPYVEYASLMADGIVGGEFPL</sequence>
<dbReference type="EMBL" id="CP100355">
    <property type="protein sequence ID" value="UTF55157.1"/>
    <property type="molecule type" value="Genomic_DNA"/>
</dbReference>
<dbReference type="AlphaFoldDB" id="A0A9E7NBB7"/>
<evidence type="ECO:0000259" key="1">
    <source>
        <dbReference type="Pfam" id="PF01636"/>
    </source>
</evidence>
<evidence type="ECO:0000313" key="3">
    <source>
        <dbReference type="Proteomes" id="UP001056855"/>
    </source>
</evidence>
<dbReference type="PANTHER" id="PTHR21310:SF40">
    <property type="entry name" value="AMINOGLYCOSIDE PHOSPHOTRANSFERASE DOMAIN-CONTAINING PROTEIN-RELATED"/>
    <property type="match status" value="1"/>
</dbReference>
<dbReference type="KEGG" id="sawl:NGM29_07880"/>
<name>A0A9E7NBB7_9EURY</name>
<dbReference type="InterPro" id="IPR041726">
    <property type="entry name" value="ACAD10_11_N"/>
</dbReference>
<gene>
    <name evidence="2" type="ORF">NGM29_07880</name>
</gene>
<dbReference type="CDD" id="cd05154">
    <property type="entry name" value="ACAD10_11_N-like"/>
    <property type="match status" value="1"/>
</dbReference>